<name>E0E563_9FIRM</name>
<dbReference type="Proteomes" id="UP000003244">
    <property type="component" value="Unassembled WGS sequence"/>
</dbReference>
<reference evidence="2 3" key="1">
    <citation type="submission" date="2010-08" db="EMBL/GenBank/DDBJ databases">
        <authorList>
            <person name="Harkins D.M."/>
            <person name="Madupu R."/>
            <person name="Durkin A.S."/>
            <person name="Torralba M."/>
            <person name="Methe B."/>
            <person name="Sutton G.G."/>
            <person name="Nelson K.E."/>
        </authorList>
    </citation>
    <scope>NUCLEOTIDE SEQUENCE [LARGE SCALE GENOMIC DNA]</scope>
    <source>
        <strain evidence="2 3">DSM 17678</strain>
    </source>
</reference>
<dbReference type="eggNOG" id="COG0456">
    <property type="taxonomic scope" value="Bacteria"/>
</dbReference>
<sequence length="148" mass="17258">MVKFEDFKKENYDDLLGMMMHFYRSDAVADPIDESIIKRLLSDILSREHSIRGYEARYDGNLVGFGIVTSYYASEVAGITIQLEDLYISEEYRSMGIAQEYFAKVKENFPEAVRYRLEVCGTNKRAIDLYKRLGFDVLEYVQMVDDQV</sequence>
<dbReference type="CDD" id="cd04301">
    <property type="entry name" value="NAT_SF"/>
    <property type="match status" value="1"/>
</dbReference>
<evidence type="ECO:0000259" key="1">
    <source>
        <dbReference type="PROSITE" id="PS51186"/>
    </source>
</evidence>
<feature type="domain" description="N-acetyltransferase" evidence="1">
    <location>
        <begin position="2"/>
        <end position="148"/>
    </location>
</feature>
<gene>
    <name evidence="2" type="ORF">HMPREF0634_1183</name>
</gene>
<comment type="caution">
    <text evidence="2">The sequence shown here is derived from an EMBL/GenBank/DDBJ whole genome shotgun (WGS) entry which is preliminary data.</text>
</comment>
<dbReference type="SUPFAM" id="SSF55729">
    <property type="entry name" value="Acyl-CoA N-acyltransferases (Nat)"/>
    <property type="match status" value="1"/>
</dbReference>
<dbReference type="Gene3D" id="3.40.630.30">
    <property type="match status" value="1"/>
</dbReference>
<accession>E0E563</accession>
<dbReference type="PROSITE" id="PS51186">
    <property type="entry name" value="GNAT"/>
    <property type="match status" value="1"/>
</dbReference>
<organism evidence="2 3">
    <name type="scientific">Peptostreptococcus stomatis DSM 17678</name>
    <dbReference type="NCBI Taxonomy" id="596315"/>
    <lineage>
        <taxon>Bacteria</taxon>
        <taxon>Bacillati</taxon>
        <taxon>Bacillota</taxon>
        <taxon>Clostridia</taxon>
        <taxon>Peptostreptococcales</taxon>
        <taxon>Peptostreptococcaceae</taxon>
        <taxon>Peptostreptococcus</taxon>
    </lineage>
</organism>
<dbReference type="Pfam" id="PF00583">
    <property type="entry name" value="Acetyltransf_1"/>
    <property type="match status" value="1"/>
</dbReference>
<dbReference type="STRING" id="596315.HMPREF0634_1183"/>
<keyword evidence="2" id="KW-0808">Transferase</keyword>
<evidence type="ECO:0000313" key="2">
    <source>
        <dbReference type="EMBL" id="EFM63963.1"/>
    </source>
</evidence>
<dbReference type="InterPro" id="IPR016181">
    <property type="entry name" value="Acyl_CoA_acyltransferase"/>
</dbReference>
<dbReference type="GeneID" id="84801441"/>
<keyword evidence="3" id="KW-1185">Reference proteome</keyword>
<proteinExistence type="predicted"/>
<evidence type="ECO:0000313" key="3">
    <source>
        <dbReference type="Proteomes" id="UP000003244"/>
    </source>
</evidence>
<dbReference type="EMBL" id="ADGQ01000073">
    <property type="protein sequence ID" value="EFM63963.1"/>
    <property type="molecule type" value="Genomic_DNA"/>
</dbReference>
<dbReference type="InterPro" id="IPR000182">
    <property type="entry name" value="GNAT_dom"/>
</dbReference>
<protein>
    <submittedName>
        <fullName evidence="2">Acetyltransferase, GNAT family</fullName>
    </submittedName>
</protein>
<dbReference type="AlphaFoldDB" id="E0E563"/>
<dbReference type="GO" id="GO:0016747">
    <property type="term" value="F:acyltransferase activity, transferring groups other than amino-acyl groups"/>
    <property type="evidence" value="ECO:0007669"/>
    <property type="project" value="InterPro"/>
</dbReference>
<dbReference type="RefSeq" id="WP_007791345.1">
    <property type="nucleotide sequence ID" value="NZ_ADGQ01000073.1"/>
</dbReference>
<dbReference type="OrthoDB" id="95438at2"/>